<dbReference type="SUPFAM" id="SSF55315">
    <property type="entry name" value="L30e-like"/>
    <property type="match status" value="1"/>
</dbReference>
<dbReference type="EMBL" id="CYYV01000018">
    <property type="protein sequence ID" value="CUO87593.1"/>
    <property type="molecule type" value="Genomic_DNA"/>
</dbReference>
<feature type="domain" description="RNA 2-O ribose methyltransferase substrate binding" evidence="4">
    <location>
        <begin position="30"/>
        <end position="97"/>
    </location>
</feature>
<dbReference type="SMART" id="SM00967">
    <property type="entry name" value="SpoU_sub_bind"/>
    <property type="match status" value="1"/>
</dbReference>
<reference evidence="9" key="3">
    <citation type="submission" date="2020-02" db="EMBL/GenBank/DDBJ databases">
        <authorList>
            <person name="Littmann E."/>
            <person name="Sorbara M."/>
        </authorList>
    </citation>
    <scope>NUCLEOTIDE SEQUENCE</scope>
    <source>
        <strain evidence="9">MSK.14.54</strain>
    </source>
</reference>
<dbReference type="GeneID" id="79854986"/>
<dbReference type="InterPro" id="IPR013123">
    <property type="entry name" value="SpoU_subst-bd"/>
</dbReference>
<dbReference type="Proteomes" id="UP000095706">
    <property type="component" value="Unassembled WGS sequence"/>
</dbReference>
<evidence type="ECO:0000259" key="4">
    <source>
        <dbReference type="SMART" id="SM00967"/>
    </source>
</evidence>
<dbReference type="EC" id="2.1.1.-" evidence="5"/>
<accession>A0A174IJW4</accession>
<dbReference type="GO" id="GO:0032259">
    <property type="term" value="P:methylation"/>
    <property type="evidence" value="ECO:0007669"/>
    <property type="project" value="UniProtKB-KW"/>
</dbReference>
<evidence type="ECO:0000313" key="10">
    <source>
        <dbReference type="Proteomes" id="UP000095706"/>
    </source>
</evidence>
<dbReference type="GO" id="GO:0006396">
    <property type="term" value="P:RNA processing"/>
    <property type="evidence" value="ECO:0007669"/>
    <property type="project" value="InterPro"/>
</dbReference>
<evidence type="ECO:0000313" key="8">
    <source>
        <dbReference type="EMBL" id="MCG4766472.1"/>
    </source>
</evidence>
<dbReference type="InterPro" id="IPR029028">
    <property type="entry name" value="Alpha/beta_knot_MTases"/>
</dbReference>
<proteinExistence type="inferred from homology"/>
<gene>
    <name evidence="5" type="ORF">ERS852406_03061</name>
    <name evidence="6" type="ORF">ERS852498_02850</name>
    <name evidence="9" type="ORF">G5B05_10450</name>
    <name evidence="7" type="ORF">JTJ23_11980</name>
    <name evidence="8" type="ORF">L0N21_13285</name>
</gene>
<dbReference type="EMBL" id="JAKNFS010000019">
    <property type="protein sequence ID" value="MCG4766472.1"/>
    <property type="molecule type" value="Genomic_DNA"/>
</dbReference>
<dbReference type="EMBL" id="JAFHBD010000061">
    <property type="protein sequence ID" value="MBN2954279.1"/>
    <property type="molecule type" value="Genomic_DNA"/>
</dbReference>
<dbReference type="Pfam" id="PF22435">
    <property type="entry name" value="MRM3-like_sub_bind"/>
    <property type="match status" value="1"/>
</dbReference>
<dbReference type="InterPro" id="IPR029064">
    <property type="entry name" value="Ribosomal_eL30-like_sf"/>
</dbReference>
<dbReference type="GO" id="GO:0008173">
    <property type="term" value="F:RNA methyltransferase activity"/>
    <property type="evidence" value="ECO:0007669"/>
    <property type="project" value="InterPro"/>
</dbReference>
<dbReference type="Proteomes" id="UP000768180">
    <property type="component" value="Unassembled WGS sequence"/>
</dbReference>
<evidence type="ECO:0000256" key="1">
    <source>
        <dbReference type="ARBA" id="ARBA00007228"/>
    </source>
</evidence>
<dbReference type="InterPro" id="IPR001537">
    <property type="entry name" value="SpoU_MeTrfase"/>
</dbReference>
<keyword evidence="3 5" id="KW-0808">Transferase</keyword>
<evidence type="ECO:0000313" key="7">
    <source>
        <dbReference type="EMBL" id="MBN2954279.1"/>
    </source>
</evidence>
<dbReference type="Proteomes" id="UP000737612">
    <property type="component" value="Unassembled WGS sequence"/>
</dbReference>
<reference evidence="8" key="5">
    <citation type="submission" date="2022-01" db="EMBL/GenBank/DDBJ databases">
        <title>Collection of gut derived symbiotic bacterial strains cultured from healthy donors.</title>
        <authorList>
            <person name="Lin H."/>
            <person name="Kohout C."/>
            <person name="Waligurski E."/>
            <person name="Pamer E.G."/>
        </authorList>
    </citation>
    <scope>NUCLEOTIDE SEQUENCE</scope>
    <source>
        <strain evidence="8">DFI.5.49</strain>
    </source>
</reference>
<dbReference type="AlphaFoldDB" id="A0A174IJW4"/>
<organism evidence="5 10">
    <name type="scientific">Fusicatenibacter saccharivorans</name>
    <dbReference type="NCBI Taxonomy" id="1150298"/>
    <lineage>
        <taxon>Bacteria</taxon>
        <taxon>Bacillati</taxon>
        <taxon>Bacillota</taxon>
        <taxon>Clostridia</taxon>
        <taxon>Lachnospirales</taxon>
        <taxon>Lachnospiraceae</taxon>
        <taxon>Fusicatenibacter</taxon>
    </lineage>
</organism>
<dbReference type="GO" id="GO:0005737">
    <property type="term" value="C:cytoplasm"/>
    <property type="evidence" value="ECO:0007669"/>
    <property type="project" value="UniProtKB-ARBA"/>
</dbReference>
<dbReference type="PANTHER" id="PTHR43191">
    <property type="entry name" value="RRNA METHYLTRANSFERASE 3"/>
    <property type="match status" value="1"/>
</dbReference>
<dbReference type="Pfam" id="PF00588">
    <property type="entry name" value="SpoU_methylase"/>
    <property type="match status" value="1"/>
</dbReference>
<sequence>MITSSSNAQVKNIIALNKKAKERREQDVFVAEGWKMFQEAPREWLKKVYVSESGSKMHEMPSDGTEYEVVDDRVFQSMCDTKTPQGVLSVIRMPHYTEEEVMDNGKTPLLMVLEDLQDPGNVGTIIRTAEGAGVTGIIMSRGTADIFNPKTIRSTMGSIYRMPFLIVDDAVGFVKGLKARKICTYAAHLHGVHSYREEDYTKGTAFLIGNEGNGLTDAMAEAAECLIRIPMEGKVESLNAAIASAVLMYEAHGQRA</sequence>
<reference evidence="7" key="4">
    <citation type="submission" date="2021-02" db="EMBL/GenBank/DDBJ databases">
        <title>Metagenome-assembled genomes from human diarrheal sample B26.</title>
        <authorList>
            <person name="Ateba T.P."/>
            <person name="Alayande K.A."/>
            <person name="Mwanza M."/>
        </authorList>
    </citation>
    <scope>NUCLEOTIDE SEQUENCE</scope>
    <source>
        <strain evidence="7">06WH</strain>
    </source>
</reference>
<evidence type="ECO:0000313" key="5">
    <source>
        <dbReference type="EMBL" id="CUO87593.1"/>
    </source>
</evidence>
<evidence type="ECO:0000313" key="11">
    <source>
        <dbReference type="Proteomes" id="UP000095709"/>
    </source>
</evidence>
<evidence type="ECO:0000256" key="3">
    <source>
        <dbReference type="ARBA" id="ARBA00022679"/>
    </source>
</evidence>
<dbReference type="InterPro" id="IPR051259">
    <property type="entry name" value="rRNA_Methyltransferase"/>
</dbReference>
<evidence type="ECO:0000313" key="6">
    <source>
        <dbReference type="EMBL" id="CUP80035.1"/>
    </source>
</evidence>
<dbReference type="EMBL" id="CZAL01000017">
    <property type="protein sequence ID" value="CUP80035.1"/>
    <property type="molecule type" value="Genomic_DNA"/>
</dbReference>
<dbReference type="CDD" id="cd18095">
    <property type="entry name" value="SpoU-like_rRNA-MTase"/>
    <property type="match status" value="1"/>
</dbReference>
<dbReference type="GO" id="GO:0003723">
    <property type="term" value="F:RNA binding"/>
    <property type="evidence" value="ECO:0007669"/>
    <property type="project" value="InterPro"/>
</dbReference>
<dbReference type="Proteomes" id="UP001199915">
    <property type="component" value="Unassembled WGS sequence"/>
</dbReference>
<dbReference type="PANTHER" id="PTHR43191:SF2">
    <property type="entry name" value="RRNA METHYLTRANSFERASE 3, MITOCHONDRIAL"/>
    <property type="match status" value="1"/>
</dbReference>
<dbReference type="Gene3D" id="3.40.1280.10">
    <property type="match status" value="1"/>
</dbReference>
<reference evidence="9 12" key="2">
    <citation type="journal article" date="2020" name="Cell Host Microbe">
        <title>Functional and Genomic Variation between Human-Derived Isolates of Lachnospiraceae Reveals Inter- and Intra-Species Diversity.</title>
        <authorList>
            <person name="Sorbara M.T."/>
            <person name="Littmann E.R."/>
            <person name="Fontana E."/>
            <person name="Moody T.U."/>
            <person name="Kohout C.E."/>
            <person name="Gjonbalaj M."/>
            <person name="Eaton V."/>
            <person name="Seok R."/>
            <person name="Leiner I.M."/>
            <person name="Pamer E.G."/>
        </authorList>
    </citation>
    <scope>NUCLEOTIDE SEQUENCE [LARGE SCALE GENOMIC DNA]</scope>
    <source>
        <strain evidence="9 12">MSK.14.54</strain>
    </source>
</reference>
<evidence type="ECO:0000313" key="12">
    <source>
        <dbReference type="Proteomes" id="UP000768180"/>
    </source>
</evidence>
<evidence type="ECO:0000313" key="9">
    <source>
        <dbReference type="EMBL" id="NSE16820.1"/>
    </source>
</evidence>
<dbReference type="InterPro" id="IPR029026">
    <property type="entry name" value="tRNA_m1G_MTases_N"/>
</dbReference>
<comment type="similarity">
    <text evidence="1">Belongs to the class IV-like SAM-binding methyltransferase superfamily. RNA methyltransferase TrmH family.</text>
</comment>
<keyword evidence="12" id="KW-1185">Reference proteome</keyword>
<name>A0A174IJW4_9FIRM</name>
<keyword evidence="2 5" id="KW-0489">Methyltransferase</keyword>
<evidence type="ECO:0000256" key="2">
    <source>
        <dbReference type="ARBA" id="ARBA00022603"/>
    </source>
</evidence>
<dbReference type="InterPro" id="IPR053888">
    <property type="entry name" value="MRM3-like_sub_bind"/>
</dbReference>
<dbReference type="SUPFAM" id="SSF75217">
    <property type="entry name" value="alpha/beta knot"/>
    <property type="match status" value="1"/>
</dbReference>
<dbReference type="Gene3D" id="3.30.1330.30">
    <property type="match status" value="1"/>
</dbReference>
<protein>
    <submittedName>
        <fullName evidence="5 7">RNA methyltransferase</fullName>
        <ecNumber evidence="5">2.1.1.-</ecNumber>
    </submittedName>
</protein>
<dbReference type="Proteomes" id="UP000095709">
    <property type="component" value="Unassembled WGS sequence"/>
</dbReference>
<dbReference type="RefSeq" id="WP_055228546.1">
    <property type="nucleotide sequence ID" value="NZ_CYYV01000018.1"/>
</dbReference>
<dbReference type="EMBL" id="JAAITQ010000018">
    <property type="protein sequence ID" value="NSE16820.1"/>
    <property type="molecule type" value="Genomic_DNA"/>
</dbReference>
<reference evidence="10 11" key="1">
    <citation type="submission" date="2015-09" db="EMBL/GenBank/DDBJ databases">
        <authorList>
            <consortium name="Pathogen Informatics"/>
        </authorList>
    </citation>
    <scope>NUCLEOTIDE SEQUENCE [LARGE SCALE GENOMIC DNA]</scope>
    <source>
        <strain evidence="5 10">2789STDY5608849</strain>
        <strain evidence="6 11">2789STDY5834885</strain>
    </source>
</reference>